<keyword evidence="1" id="KW-1133">Transmembrane helix</keyword>
<proteinExistence type="predicted"/>
<feature type="transmembrane region" description="Helical" evidence="1">
    <location>
        <begin position="103"/>
        <end position="125"/>
    </location>
</feature>
<dbReference type="PIRSF" id="PIRSF037259">
    <property type="entry name" value="EcsB_ABC"/>
    <property type="match status" value="1"/>
</dbReference>
<dbReference type="RefSeq" id="WP_389359234.1">
    <property type="nucleotide sequence ID" value="NZ_JBIACK010000002.1"/>
</dbReference>
<dbReference type="InterPro" id="IPR010288">
    <property type="entry name" value="EcsB_ABC"/>
</dbReference>
<name>A0ABW6KBS2_9BACI</name>
<keyword evidence="1" id="KW-0812">Transmembrane</keyword>
<accession>A0ABW6KBS2</accession>
<feature type="transmembrane region" description="Helical" evidence="1">
    <location>
        <begin position="310"/>
        <end position="328"/>
    </location>
</feature>
<feature type="transmembrane region" description="Helical" evidence="1">
    <location>
        <begin position="378"/>
        <end position="397"/>
    </location>
</feature>
<reference evidence="2 3" key="1">
    <citation type="submission" date="2024-08" db="EMBL/GenBank/DDBJ databases">
        <title>Two novel Cytobacillus novel species.</title>
        <authorList>
            <person name="Liu G."/>
        </authorList>
    </citation>
    <scope>NUCLEOTIDE SEQUENCE [LARGE SCALE GENOMIC DNA]</scope>
    <source>
        <strain evidence="2 3">FJAT-54145</strain>
    </source>
</reference>
<feature type="transmembrane region" description="Helical" evidence="1">
    <location>
        <begin position="137"/>
        <end position="154"/>
    </location>
</feature>
<comment type="caution">
    <text evidence="2">The sequence shown here is derived from an EMBL/GenBank/DDBJ whole genome shotgun (WGS) entry which is preliminary data.</text>
</comment>
<feature type="transmembrane region" description="Helical" evidence="1">
    <location>
        <begin position="25"/>
        <end position="46"/>
    </location>
</feature>
<evidence type="ECO:0000256" key="1">
    <source>
        <dbReference type="SAM" id="Phobius"/>
    </source>
</evidence>
<feature type="transmembrane region" description="Helical" evidence="1">
    <location>
        <begin position="285"/>
        <end position="304"/>
    </location>
</feature>
<feature type="transmembrane region" description="Helical" evidence="1">
    <location>
        <begin position="58"/>
        <end position="82"/>
    </location>
</feature>
<evidence type="ECO:0000313" key="3">
    <source>
        <dbReference type="Proteomes" id="UP001601059"/>
    </source>
</evidence>
<keyword evidence="1" id="KW-0472">Membrane</keyword>
<sequence length="406" mass="47968">MFEENKLWRERLGKTSKELGKYFRYIFNGHVVIVLVFLIGTAAYYYQEWVKTLSPDFFPASLIMAALLAVLLTYSPIFTMLMEADRIFLLPLESRLEKYFNRTMVLSFFVQVYLLIIGLGVFMPLYARVNGGDFKPFFMFLIIMCVVKLLNILIRWRIQYFVETRVHMVDSIVRYCVNAVFLYFLFSNGGILFVLPVFFLLIGLFLFYQAQTKHKGLKWEFLIDQEERRMMSFYRLANMFTDVPKLKDRVKRRRWLDWIARSLPYRQDVAYFHLMVNTFVRGGDYLGLVIRLTVIGIAGLYLITFGYGQILFVVLFLFLTGFQLLPLWNHHQNKIWVHLYPIKDEQKKSSFQRLLNRVLAIQGIFLSIPLFAKGEWVTGAIALIAAFAFNYFFVNVYSKKKLEPLK</sequence>
<gene>
    <name evidence="2" type="ORF">ACFYKX_06425</name>
</gene>
<keyword evidence="3" id="KW-1185">Reference proteome</keyword>
<dbReference type="Proteomes" id="UP001601059">
    <property type="component" value="Unassembled WGS sequence"/>
</dbReference>
<evidence type="ECO:0000313" key="2">
    <source>
        <dbReference type="EMBL" id="MFE8700238.1"/>
    </source>
</evidence>
<feature type="transmembrane region" description="Helical" evidence="1">
    <location>
        <begin position="191"/>
        <end position="208"/>
    </location>
</feature>
<protein>
    <submittedName>
        <fullName evidence="2">ABC transporter permease</fullName>
    </submittedName>
</protein>
<dbReference type="EMBL" id="JBIACK010000002">
    <property type="protein sequence ID" value="MFE8700238.1"/>
    <property type="molecule type" value="Genomic_DNA"/>
</dbReference>
<dbReference type="Pfam" id="PF05975">
    <property type="entry name" value="EcsB"/>
    <property type="match status" value="1"/>
</dbReference>
<organism evidence="2 3">
    <name type="scientific">Cytobacillus spartinae</name>
    <dbReference type="NCBI Taxonomy" id="3299023"/>
    <lineage>
        <taxon>Bacteria</taxon>
        <taxon>Bacillati</taxon>
        <taxon>Bacillota</taxon>
        <taxon>Bacilli</taxon>
        <taxon>Bacillales</taxon>
        <taxon>Bacillaceae</taxon>
        <taxon>Cytobacillus</taxon>
    </lineage>
</organism>